<evidence type="ECO:0000313" key="1">
    <source>
        <dbReference type="EMBL" id="OIS95121.1"/>
    </source>
</evidence>
<evidence type="ECO:0000313" key="2">
    <source>
        <dbReference type="Proteomes" id="UP000182985"/>
    </source>
</evidence>
<organism evidence="1 2">
    <name type="scientific">Brucella cytisi</name>
    <dbReference type="NCBI Taxonomy" id="407152"/>
    <lineage>
        <taxon>Bacteria</taxon>
        <taxon>Pseudomonadati</taxon>
        <taxon>Pseudomonadota</taxon>
        <taxon>Alphaproteobacteria</taxon>
        <taxon>Hyphomicrobiales</taxon>
        <taxon>Brucellaceae</taxon>
        <taxon>Brucella/Ochrobactrum group</taxon>
        <taxon>Brucella</taxon>
    </lineage>
</organism>
<proteinExistence type="predicted"/>
<sequence length="90" mass="9688">MAGALQANAGAVAILVNEDDTSGLKSIANSLHGAGLGSRFTTLRFETLDRRQRYSACASKFFESCRDRHQSGLPFVKVAIIANCNQSARK</sequence>
<reference evidence="1 2" key="1">
    <citation type="submission" date="2016-10" db="EMBL/GenBank/DDBJ databases">
        <title>The Draft Genome Sequence of the Potato Rhizosphere Bacteria Ochrobactrum sp. IPA7.2.</title>
        <authorList>
            <person name="Gogoleva N.E."/>
            <person name="Khlopko Y.A."/>
            <person name="Burygin G.L."/>
            <person name="Plotnikov A.O."/>
        </authorList>
    </citation>
    <scope>NUCLEOTIDE SEQUENCE [LARGE SCALE GENOMIC DNA]</scope>
    <source>
        <strain evidence="1 2">IPA7.2</strain>
    </source>
</reference>
<accession>A0A1J6HRT9</accession>
<protein>
    <submittedName>
        <fullName evidence="1">Uncharacterized protein</fullName>
    </submittedName>
</protein>
<dbReference type="Proteomes" id="UP000182985">
    <property type="component" value="Unassembled WGS sequence"/>
</dbReference>
<dbReference type="AlphaFoldDB" id="A0A1J6HRT9"/>
<gene>
    <name evidence="1" type="ORF">BLA27_03835</name>
</gene>
<name>A0A1J6HRT9_9HYPH</name>
<comment type="caution">
    <text evidence="1">The sequence shown here is derived from an EMBL/GenBank/DDBJ whole genome shotgun (WGS) entry which is preliminary data.</text>
</comment>
<keyword evidence="2" id="KW-1185">Reference proteome</keyword>
<dbReference type="EMBL" id="MOEC01000002">
    <property type="protein sequence ID" value="OIS95121.1"/>
    <property type="molecule type" value="Genomic_DNA"/>
</dbReference>